<feature type="compositionally biased region" description="Basic and acidic residues" evidence="8">
    <location>
        <begin position="1"/>
        <end position="12"/>
    </location>
</feature>
<keyword evidence="11" id="KW-1185">Reference proteome</keyword>
<comment type="function">
    <text evidence="6 7">Component of the post-replicative DNA mismatch repair system (MMR).</text>
</comment>
<evidence type="ECO:0000256" key="8">
    <source>
        <dbReference type="SAM" id="MobiDB-lite"/>
    </source>
</evidence>
<keyword evidence="2 6" id="KW-0547">Nucleotide-binding</keyword>
<dbReference type="InterPro" id="IPR016151">
    <property type="entry name" value="DNA_mismatch_repair_MutS_N"/>
</dbReference>
<feature type="compositionally biased region" description="Acidic residues" evidence="8">
    <location>
        <begin position="98"/>
        <end position="109"/>
    </location>
</feature>
<feature type="region of interest" description="Disordered" evidence="8">
    <location>
        <begin position="1"/>
        <end position="209"/>
    </location>
</feature>
<dbReference type="InterPro" id="IPR007696">
    <property type="entry name" value="DNA_mismatch_repair_MutS_core"/>
</dbReference>
<dbReference type="Proteomes" id="UP000654370">
    <property type="component" value="Unassembled WGS sequence"/>
</dbReference>
<feature type="compositionally biased region" description="Polar residues" evidence="8">
    <location>
        <begin position="77"/>
        <end position="94"/>
    </location>
</feature>
<dbReference type="InterPro" id="IPR045076">
    <property type="entry name" value="MutS"/>
</dbReference>
<feature type="compositionally biased region" description="Polar residues" evidence="8">
    <location>
        <begin position="16"/>
        <end position="28"/>
    </location>
</feature>
<dbReference type="InterPro" id="IPR000432">
    <property type="entry name" value="DNA_mismatch_repair_MutS_C"/>
</dbReference>
<comment type="caution">
    <text evidence="10">The sequence shown here is derived from an EMBL/GenBank/DDBJ whole genome shotgun (WGS) entry which is preliminary data.</text>
</comment>
<dbReference type="InterPro" id="IPR017261">
    <property type="entry name" value="DNA_mismatch_repair_MutS/MSH"/>
</dbReference>
<protein>
    <recommendedName>
        <fullName evidence="6">DNA mismatch repair protein</fullName>
    </recommendedName>
</protein>
<gene>
    <name evidence="10" type="ORF">INT43_004842</name>
</gene>
<evidence type="ECO:0000256" key="4">
    <source>
        <dbReference type="ARBA" id="ARBA00022840"/>
    </source>
</evidence>
<reference evidence="10" key="1">
    <citation type="submission" date="2020-12" db="EMBL/GenBank/DDBJ databases">
        <title>Metabolic potential, ecology and presence of endohyphal bacteria is reflected in genomic diversity of Mucoromycotina.</title>
        <authorList>
            <person name="Muszewska A."/>
            <person name="Okrasinska A."/>
            <person name="Steczkiewicz K."/>
            <person name="Drgas O."/>
            <person name="Orlowska M."/>
            <person name="Perlinska-Lenart U."/>
            <person name="Aleksandrzak-Piekarczyk T."/>
            <person name="Szatraj K."/>
            <person name="Zielenkiewicz U."/>
            <person name="Pilsyk S."/>
            <person name="Malc E."/>
            <person name="Mieczkowski P."/>
            <person name="Kruszewska J.S."/>
            <person name="Biernat P."/>
            <person name="Pawlowska J."/>
        </authorList>
    </citation>
    <scope>NUCLEOTIDE SEQUENCE</scope>
    <source>
        <strain evidence="10">WA0000067209</strain>
    </source>
</reference>
<dbReference type="Gene3D" id="3.40.50.300">
    <property type="entry name" value="P-loop containing nucleotide triphosphate hydrolases"/>
    <property type="match status" value="1"/>
</dbReference>
<dbReference type="InterPro" id="IPR036187">
    <property type="entry name" value="DNA_mismatch_repair_MutS_sf"/>
</dbReference>
<dbReference type="Gene3D" id="3.30.420.110">
    <property type="entry name" value="MutS, connector domain"/>
    <property type="match status" value="1"/>
</dbReference>
<dbReference type="GO" id="GO:0005524">
    <property type="term" value="F:ATP binding"/>
    <property type="evidence" value="ECO:0007669"/>
    <property type="project" value="UniProtKB-UniRule"/>
</dbReference>
<dbReference type="SUPFAM" id="SSF55271">
    <property type="entry name" value="DNA repair protein MutS, domain I"/>
    <property type="match status" value="1"/>
</dbReference>
<evidence type="ECO:0000256" key="7">
    <source>
        <dbReference type="RuleBase" id="RU003756"/>
    </source>
</evidence>
<dbReference type="PROSITE" id="PS00486">
    <property type="entry name" value="DNA_MISMATCH_REPAIR_2"/>
    <property type="match status" value="1"/>
</dbReference>
<feature type="domain" description="DNA mismatch repair proteins mutS family" evidence="9">
    <location>
        <begin position="1007"/>
        <end position="1023"/>
    </location>
</feature>
<dbReference type="PANTHER" id="PTHR11361">
    <property type="entry name" value="DNA MISMATCH REPAIR PROTEIN MUTS FAMILY MEMBER"/>
    <property type="match status" value="1"/>
</dbReference>
<dbReference type="SMART" id="SM00534">
    <property type="entry name" value="MUTSac"/>
    <property type="match status" value="1"/>
</dbReference>
<feature type="compositionally biased region" description="Basic and acidic residues" evidence="8">
    <location>
        <begin position="42"/>
        <end position="58"/>
    </location>
</feature>
<evidence type="ECO:0000313" key="10">
    <source>
        <dbReference type="EMBL" id="KAG2172300.1"/>
    </source>
</evidence>
<sequence length="1192" mass="134604">MGSATKENEPRAKANQKVSQSGMAQRSLLSFFKPPSSTNVPKEQKSAVKPEDTKRVADDESDIPVKVPESPSKKLPTASTPRPNVSRASPTPGAQDTMDLDNLETDNLDDPQSPKKRSARAKRSLQYFESDSEEETAKEEKSNISAEDEPKAQQKKRKLVRRKIRSDSEDYVDDGPAEEDDADDIVADASDEEMPSPTASPVKSKAPASVTPVQQRFSNISMTSPVKRPSTFLSASPSKNSNGHQGFNSDSSFKGSENYNPRTLLVPKNAWDRFTPFEKQYWEIKCKHWDTIVFFKKGKFYELYEKDADIGHQEFDLKLTDRVNMRMVGVPEMSFDMWAAQFVARGHKVAKVDQMETAIGKSMRERDGKSKADKVIRRGLSYVLTAGTLVDSGMLTSDMSIYCMSIKEICTAENAAPTFGICFVDTSTAHFSLATFEDDVNRTKFETLLMQVQPRELVTEKGQLSQKTMRLLKNTLHNPIWNQLIPEREFWDERVTEDEIRIGKYFMKDERGEVAVIDYDWPQTLLDAKNSPVLMSALGGLIWYLRSLKLDKELLSLKNVTPYDPIRNTTSLVLDGQTLANLEILQNSFDGSDEGTVIKLLNHCVTPFGKRQFKQWLCHPLREVKDIVERQDAVEELIAHIDVQELITSKLRGIPDLERLISRIHAGNCKVKEFLTVLEAFKTIQAAIRSLRSYVEDFSSSKIKKLVFDFPDLDEQIKYFGEAFVTGEVMLDYQKITTIIPQPGIEEDWDEIQQQLSDYQKQFQEHLADMKRQHKCSKLVYKDLGKEIFQIEAPKDFKAPKEWTRLSATGKLSRYWTPTIRKLVTEYKEALETKNSIVKSFTSRVYSKFDEHYFTWLSAVKHIAEIDCLLSLATSSMALGEPVCRPEFVESDKSLLELESLRHPCIAAGVATDFIPNDTYLGGDRPNMIVLTGPNMGGKSTLLRQTCVAIIMAQLGCYVPASRCKLTPFDRIYTRIGANDNILAGQSTFMVELSETSKILHEATPHSMVILDELGRGTSTFDGYAIAYAVLHYLATHVGCLGLFSTHYQTLCQEFERAPEVVNMHMAYHVDENQHDITFLYKLTEGACQKSFGMNVAAMAGIPKSIVDQADAAATQFEQSHRLKDTTYLMDVDDNGPTVSPSMLSDFEFLMKLGKGNPDDDIGDKADDTRNSFGREHRHTQILRRIAKAYAQ</sequence>
<evidence type="ECO:0000256" key="6">
    <source>
        <dbReference type="PIRNR" id="PIRNR037677"/>
    </source>
</evidence>
<evidence type="ECO:0000259" key="9">
    <source>
        <dbReference type="PROSITE" id="PS00486"/>
    </source>
</evidence>
<dbReference type="AlphaFoldDB" id="A0A8H7PEP8"/>
<dbReference type="FunFam" id="3.40.1170.10:FF:000002">
    <property type="entry name" value="DNA mismatch repair protein"/>
    <property type="match status" value="1"/>
</dbReference>
<dbReference type="InterPro" id="IPR007695">
    <property type="entry name" value="DNA_mismatch_repair_MutS-lik_N"/>
</dbReference>
<feature type="compositionally biased region" description="Basic and acidic residues" evidence="8">
    <location>
        <begin position="138"/>
        <end position="152"/>
    </location>
</feature>
<proteinExistence type="inferred from homology"/>
<evidence type="ECO:0000256" key="1">
    <source>
        <dbReference type="ARBA" id="ARBA00006271"/>
    </source>
</evidence>
<dbReference type="InterPro" id="IPR027417">
    <property type="entry name" value="P-loop_NTPase"/>
</dbReference>
<feature type="compositionally biased region" description="Basic residues" evidence="8">
    <location>
        <begin position="114"/>
        <end position="123"/>
    </location>
</feature>
<dbReference type="GO" id="GO:0006298">
    <property type="term" value="P:mismatch repair"/>
    <property type="evidence" value="ECO:0007669"/>
    <property type="project" value="InterPro"/>
</dbReference>
<dbReference type="PANTHER" id="PTHR11361:SF148">
    <property type="entry name" value="DNA MISMATCH REPAIR PROTEIN MSH6"/>
    <property type="match status" value="1"/>
</dbReference>
<keyword evidence="4 6" id="KW-0067">ATP-binding</keyword>
<dbReference type="Gene3D" id="3.40.1170.10">
    <property type="entry name" value="DNA repair protein MutS, domain I"/>
    <property type="match status" value="1"/>
</dbReference>
<dbReference type="SUPFAM" id="SSF53150">
    <property type="entry name" value="DNA repair protein MutS, domain II"/>
    <property type="match status" value="1"/>
</dbReference>
<dbReference type="GO" id="GO:0030983">
    <property type="term" value="F:mismatched DNA binding"/>
    <property type="evidence" value="ECO:0007669"/>
    <property type="project" value="UniProtKB-UniRule"/>
</dbReference>
<accession>A0A8H7PEP8</accession>
<evidence type="ECO:0000256" key="5">
    <source>
        <dbReference type="ARBA" id="ARBA00023125"/>
    </source>
</evidence>
<name>A0A8H7PEP8_MORIS</name>
<keyword evidence="5 6" id="KW-0238">DNA-binding</keyword>
<dbReference type="SUPFAM" id="SSF52540">
    <property type="entry name" value="P-loop containing nucleoside triphosphate hydrolases"/>
    <property type="match status" value="1"/>
</dbReference>
<evidence type="ECO:0000256" key="3">
    <source>
        <dbReference type="ARBA" id="ARBA00022763"/>
    </source>
</evidence>
<dbReference type="GO" id="GO:0140664">
    <property type="term" value="F:ATP-dependent DNA damage sensor activity"/>
    <property type="evidence" value="ECO:0007669"/>
    <property type="project" value="InterPro"/>
</dbReference>
<comment type="similarity">
    <text evidence="1 6 7">Belongs to the DNA mismatch repair MutS family.</text>
</comment>
<dbReference type="InterPro" id="IPR007860">
    <property type="entry name" value="DNA_mmatch_repair_MutS_con_dom"/>
</dbReference>
<dbReference type="Pfam" id="PF05188">
    <property type="entry name" value="MutS_II"/>
    <property type="match status" value="1"/>
</dbReference>
<dbReference type="PIRSF" id="PIRSF037677">
    <property type="entry name" value="DNA_mis_repair_Msh6"/>
    <property type="match status" value="1"/>
</dbReference>
<feature type="region of interest" description="Disordered" evidence="8">
    <location>
        <begin position="224"/>
        <end position="254"/>
    </location>
</feature>
<dbReference type="Pfam" id="PF05192">
    <property type="entry name" value="MutS_III"/>
    <property type="match status" value="1"/>
</dbReference>
<feature type="compositionally biased region" description="Acidic residues" evidence="8">
    <location>
        <begin position="169"/>
        <end position="194"/>
    </location>
</feature>
<dbReference type="NCBIfam" id="NF003810">
    <property type="entry name" value="PRK05399.1"/>
    <property type="match status" value="1"/>
</dbReference>
<dbReference type="SMART" id="SM00533">
    <property type="entry name" value="MUTSd"/>
    <property type="match status" value="1"/>
</dbReference>
<dbReference type="Pfam" id="PF05190">
    <property type="entry name" value="MutS_IV"/>
    <property type="match status" value="1"/>
</dbReference>
<dbReference type="GO" id="GO:0032301">
    <property type="term" value="C:MutSalpha complex"/>
    <property type="evidence" value="ECO:0007669"/>
    <property type="project" value="TreeGrafter"/>
</dbReference>
<evidence type="ECO:0000313" key="11">
    <source>
        <dbReference type="Proteomes" id="UP000654370"/>
    </source>
</evidence>
<feature type="compositionally biased region" description="Polar residues" evidence="8">
    <location>
        <begin position="231"/>
        <end position="254"/>
    </location>
</feature>
<dbReference type="Pfam" id="PF00488">
    <property type="entry name" value="MutS_V"/>
    <property type="match status" value="1"/>
</dbReference>
<dbReference type="InterPro" id="IPR036678">
    <property type="entry name" value="MutS_con_dom_sf"/>
</dbReference>
<dbReference type="SUPFAM" id="SSF48334">
    <property type="entry name" value="DNA repair protein MutS, domain III"/>
    <property type="match status" value="1"/>
</dbReference>
<keyword evidence="3 6" id="KW-0227">DNA damage</keyword>
<dbReference type="CDD" id="cd03286">
    <property type="entry name" value="ABC_MSH6_euk"/>
    <property type="match status" value="1"/>
</dbReference>
<dbReference type="OrthoDB" id="10252754at2759"/>
<organism evidence="10 11">
    <name type="scientific">Mortierella isabellina</name>
    <name type="common">Filamentous fungus</name>
    <name type="synonym">Umbelopsis isabellina</name>
    <dbReference type="NCBI Taxonomy" id="91625"/>
    <lineage>
        <taxon>Eukaryota</taxon>
        <taxon>Fungi</taxon>
        <taxon>Fungi incertae sedis</taxon>
        <taxon>Mucoromycota</taxon>
        <taxon>Mucoromycotina</taxon>
        <taxon>Umbelopsidomycetes</taxon>
        <taxon>Umbelopsidales</taxon>
        <taxon>Umbelopsidaceae</taxon>
        <taxon>Umbelopsis</taxon>
    </lineage>
</organism>
<feature type="compositionally biased region" description="Basic residues" evidence="8">
    <location>
        <begin position="153"/>
        <end position="164"/>
    </location>
</feature>
<dbReference type="EMBL" id="JAEPQZ010000017">
    <property type="protein sequence ID" value="KAG2172300.1"/>
    <property type="molecule type" value="Genomic_DNA"/>
</dbReference>
<evidence type="ECO:0000256" key="2">
    <source>
        <dbReference type="ARBA" id="ARBA00022741"/>
    </source>
</evidence>
<dbReference type="Pfam" id="PF01624">
    <property type="entry name" value="MutS_I"/>
    <property type="match status" value="1"/>
</dbReference>
<dbReference type="InterPro" id="IPR007861">
    <property type="entry name" value="DNA_mismatch_repair_MutS_clamp"/>
</dbReference>
<dbReference type="Gene3D" id="1.10.1420.10">
    <property type="match status" value="2"/>
</dbReference>
<keyword evidence="6 7" id="KW-0234">DNA repair</keyword>